<dbReference type="PATRIC" id="fig|1246995.3.peg.500"/>
<gene>
    <name evidence="1" type="ORF">AFR_02475</name>
</gene>
<dbReference type="STRING" id="1246995.AFR_02475"/>
<dbReference type="Proteomes" id="UP000017746">
    <property type="component" value="Chromosome"/>
</dbReference>
<proteinExistence type="predicted"/>
<sequence>MTPVLVDDHFLLLDPEWQPDDSTATPPFEAVIGLWPRQADGSVGPFRSNPEYVPRYENSPSDPVDALLRLALRGDAELEDLQAVLRDTVVDLALNGDGRPLIQDSCVVVTTSALHRSRVSAPDWRQAGLTDVLAVLADWDLLINPGGPAPVRLAGAFVRETAR</sequence>
<name>U5VPQ3_9ACTN</name>
<dbReference type="EMBL" id="CP006272">
    <property type="protein sequence ID" value="AGZ38784.1"/>
    <property type="molecule type" value="Genomic_DNA"/>
</dbReference>
<dbReference type="NCBIfam" id="NF033532">
    <property type="entry name" value="lone7para_assoc"/>
    <property type="match status" value="1"/>
</dbReference>
<evidence type="ECO:0000313" key="2">
    <source>
        <dbReference type="Proteomes" id="UP000017746"/>
    </source>
</evidence>
<dbReference type="HOGENOM" id="CLU_100213_0_0_11"/>
<dbReference type="OrthoDB" id="3373807at2"/>
<protein>
    <submittedName>
        <fullName evidence="1">Uncharacterized protein</fullName>
    </submittedName>
</protein>
<evidence type="ECO:0000313" key="1">
    <source>
        <dbReference type="EMBL" id="AGZ38784.1"/>
    </source>
</evidence>
<organism evidence="1 2">
    <name type="scientific">Actinoplanes friuliensis DSM 7358</name>
    <dbReference type="NCBI Taxonomy" id="1246995"/>
    <lineage>
        <taxon>Bacteria</taxon>
        <taxon>Bacillati</taxon>
        <taxon>Actinomycetota</taxon>
        <taxon>Actinomycetes</taxon>
        <taxon>Micromonosporales</taxon>
        <taxon>Micromonosporaceae</taxon>
        <taxon>Actinoplanes</taxon>
    </lineage>
</organism>
<dbReference type="InterPro" id="IPR047659">
    <property type="entry name" value="T7SS_assoc"/>
</dbReference>
<dbReference type="KEGG" id="afs:AFR_02475"/>
<reference evidence="1 2" key="1">
    <citation type="journal article" date="2014" name="J. Biotechnol.">
        <title>Complete genome sequence of the actinobacterium Actinoplanes friuliensis HAG 010964, producer of the lipopeptide antibiotic friulimycin.</title>
        <authorList>
            <person name="Ruckert C."/>
            <person name="Szczepanowski R."/>
            <person name="Albersmeier A."/>
            <person name="Goesmann A."/>
            <person name="Fischer N."/>
            <person name="Steinkamper A."/>
            <person name="Puhler A."/>
            <person name="Biener R."/>
            <person name="Schwartz D."/>
            <person name="Kalinowski J."/>
        </authorList>
    </citation>
    <scope>NUCLEOTIDE SEQUENCE [LARGE SCALE GENOMIC DNA]</scope>
    <source>
        <strain evidence="1 2">DSM 7358</strain>
    </source>
</reference>
<accession>U5VPQ3</accession>
<keyword evidence="2" id="KW-1185">Reference proteome</keyword>
<dbReference type="AlphaFoldDB" id="U5VPQ3"/>
<dbReference type="eggNOG" id="ENOG5033V9Y">
    <property type="taxonomic scope" value="Bacteria"/>
</dbReference>